<evidence type="ECO:0000313" key="3">
    <source>
        <dbReference type="Proteomes" id="UP000178089"/>
    </source>
</evidence>
<name>A0A1G2N162_9BACT</name>
<dbReference type="AlphaFoldDB" id="A0A1G2N162"/>
<organism evidence="2 3">
    <name type="scientific">Candidatus Taylorbacteria bacterium RIFCSPHIGHO2_12_FULL_45_16</name>
    <dbReference type="NCBI Taxonomy" id="1802315"/>
    <lineage>
        <taxon>Bacteria</taxon>
        <taxon>Candidatus Tayloriibacteriota</taxon>
    </lineage>
</organism>
<dbReference type="Proteomes" id="UP000178089">
    <property type="component" value="Unassembled WGS sequence"/>
</dbReference>
<dbReference type="EMBL" id="MHRT01000001">
    <property type="protein sequence ID" value="OHA29838.1"/>
    <property type="molecule type" value="Genomic_DNA"/>
</dbReference>
<reference evidence="2 3" key="1">
    <citation type="journal article" date="2016" name="Nat. Commun.">
        <title>Thousands of microbial genomes shed light on interconnected biogeochemical processes in an aquifer system.</title>
        <authorList>
            <person name="Anantharaman K."/>
            <person name="Brown C.T."/>
            <person name="Hug L.A."/>
            <person name="Sharon I."/>
            <person name="Castelle C.J."/>
            <person name="Probst A.J."/>
            <person name="Thomas B.C."/>
            <person name="Singh A."/>
            <person name="Wilkins M.J."/>
            <person name="Karaoz U."/>
            <person name="Brodie E.L."/>
            <person name="Williams K.H."/>
            <person name="Hubbard S.S."/>
            <person name="Banfield J.F."/>
        </authorList>
    </citation>
    <scope>NUCLEOTIDE SEQUENCE [LARGE SCALE GENOMIC DNA]</scope>
</reference>
<comment type="caution">
    <text evidence="2">The sequence shown here is derived from an EMBL/GenBank/DDBJ whole genome shotgun (WGS) entry which is preliminary data.</text>
</comment>
<sequence>MNDENNQTEPVVETQAPISELAPTPIDSISESSTPVAEGSPTEQSDPVNPEPPQSDSSIPAPAPQISATAQSHRWRNKMNMDS</sequence>
<protein>
    <submittedName>
        <fullName evidence="2">Uncharacterized protein</fullName>
    </submittedName>
</protein>
<evidence type="ECO:0000256" key="1">
    <source>
        <dbReference type="SAM" id="MobiDB-lite"/>
    </source>
</evidence>
<gene>
    <name evidence="2" type="ORF">A3F51_03920</name>
</gene>
<proteinExistence type="predicted"/>
<feature type="region of interest" description="Disordered" evidence="1">
    <location>
        <begin position="1"/>
        <end position="83"/>
    </location>
</feature>
<accession>A0A1G2N162</accession>
<feature type="compositionally biased region" description="Polar residues" evidence="1">
    <location>
        <begin position="27"/>
        <end position="47"/>
    </location>
</feature>
<evidence type="ECO:0000313" key="2">
    <source>
        <dbReference type="EMBL" id="OHA29838.1"/>
    </source>
</evidence>